<dbReference type="PANTHER" id="PTHR46959">
    <property type="entry name" value="SULFOQUINOVOSIDASE"/>
    <property type="match status" value="1"/>
</dbReference>
<feature type="domain" description="Glycosyl hydrolase family 31 C-terminal" evidence="1">
    <location>
        <begin position="45"/>
        <end position="129"/>
    </location>
</feature>
<protein>
    <recommendedName>
        <fullName evidence="1">Glycosyl hydrolase family 31 C-terminal domain-containing protein</fullName>
    </recommendedName>
</protein>
<dbReference type="PANTHER" id="PTHR46959:SF2">
    <property type="entry name" value="SULFOQUINOVOSIDASE"/>
    <property type="match status" value="1"/>
</dbReference>
<evidence type="ECO:0000313" key="3">
    <source>
        <dbReference type="Proteomes" id="UP001497623"/>
    </source>
</evidence>
<gene>
    <name evidence="2" type="ORF">MNOR_LOCUS35331</name>
</gene>
<keyword evidence="3" id="KW-1185">Reference proteome</keyword>
<dbReference type="SUPFAM" id="SSF51011">
    <property type="entry name" value="Glycosyl hydrolase domain"/>
    <property type="match status" value="1"/>
</dbReference>
<dbReference type="EMBL" id="CAXKWB010058299">
    <property type="protein sequence ID" value="CAL4180585.1"/>
    <property type="molecule type" value="Genomic_DNA"/>
</dbReference>
<dbReference type="AlphaFoldDB" id="A0AAV2SAZ7"/>
<accession>A0AAV2SAZ7</accession>
<dbReference type="Proteomes" id="UP001497623">
    <property type="component" value="Unassembled WGS sequence"/>
</dbReference>
<evidence type="ECO:0000259" key="1">
    <source>
        <dbReference type="Pfam" id="PF21365"/>
    </source>
</evidence>
<dbReference type="Pfam" id="PF21365">
    <property type="entry name" value="Glyco_hydro_31_3rd"/>
    <property type="match status" value="1"/>
</dbReference>
<dbReference type="InterPro" id="IPR052990">
    <property type="entry name" value="Sulfoquinovosidase_GH31"/>
</dbReference>
<name>A0AAV2SAZ7_MEGNR</name>
<dbReference type="InterPro" id="IPR013780">
    <property type="entry name" value="Glyco_hydro_b"/>
</dbReference>
<organism evidence="2 3">
    <name type="scientific">Meganyctiphanes norvegica</name>
    <name type="common">Northern krill</name>
    <name type="synonym">Thysanopoda norvegica</name>
    <dbReference type="NCBI Taxonomy" id="48144"/>
    <lineage>
        <taxon>Eukaryota</taxon>
        <taxon>Metazoa</taxon>
        <taxon>Ecdysozoa</taxon>
        <taxon>Arthropoda</taxon>
        <taxon>Crustacea</taxon>
        <taxon>Multicrustacea</taxon>
        <taxon>Malacostraca</taxon>
        <taxon>Eumalacostraca</taxon>
        <taxon>Eucarida</taxon>
        <taxon>Euphausiacea</taxon>
        <taxon>Euphausiidae</taxon>
        <taxon>Meganyctiphanes</taxon>
    </lineage>
</organism>
<evidence type="ECO:0000313" key="2">
    <source>
        <dbReference type="EMBL" id="CAL4180585.1"/>
    </source>
</evidence>
<proteinExistence type="predicted"/>
<comment type="caution">
    <text evidence="2">The sequence shown here is derived from an EMBL/GenBank/DDBJ whole genome shotgun (WGS) entry which is preliminary data.</text>
</comment>
<dbReference type="Gene3D" id="2.60.40.1180">
    <property type="entry name" value="Golgi alpha-mannosidase II"/>
    <property type="match status" value="1"/>
</dbReference>
<sequence>GNKPGSNHQFYTDEDTLIQFARLTQMHAALLPYTRHIVKENSLAGIPVQRAMFLHYDDPGSWDVMYQYLYGPDLIVAPVIHRNQDIVDVHIPGGESQWVHLWGDLDEIITGPQDIQIAAPMGYPAVFYKVDSTFSDLFRTIAQEFGPDGTREI</sequence>
<feature type="non-terminal residue" evidence="2">
    <location>
        <position position="1"/>
    </location>
</feature>
<reference evidence="2 3" key="1">
    <citation type="submission" date="2024-05" db="EMBL/GenBank/DDBJ databases">
        <authorList>
            <person name="Wallberg A."/>
        </authorList>
    </citation>
    <scope>NUCLEOTIDE SEQUENCE [LARGE SCALE GENOMIC DNA]</scope>
</reference>
<dbReference type="InterPro" id="IPR048395">
    <property type="entry name" value="Glyco_hydro_31_C"/>
</dbReference>